<dbReference type="CDD" id="cd07185">
    <property type="entry name" value="OmpA_C-like"/>
    <property type="match status" value="1"/>
</dbReference>
<keyword evidence="9" id="KW-1185">Reference proteome</keyword>
<protein>
    <submittedName>
        <fullName evidence="8">Outer membrane protein OmpA</fullName>
    </submittedName>
</protein>
<feature type="region of interest" description="Disordered" evidence="5">
    <location>
        <begin position="306"/>
        <end position="328"/>
    </location>
</feature>
<evidence type="ECO:0000313" key="9">
    <source>
        <dbReference type="Proteomes" id="UP000183760"/>
    </source>
</evidence>
<feature type="chain" id="PRO_5045424400" evidence="6">
    <location>
        <begin position="26"/>
        <end position="472"/>
    </location>
</feature>
<evidence type="ECO:0000256" key="2">
    <source>
        <dbReference type="ARBA" id="ARBA00023136"/>
    </source>
</evidence>
<evidence type="ECO:0000256" key="3">
    <source>
        <dbReference type="ARBA" id="ARBA00023237"/>
    </source>
</evidence>
<dbReference type="EMBL" id="FOIB01000009">
    <property type="protein sequence ID" value="SEU33774.1"/>
    <property type="molecule type" value="Genomic_DNA"/>
</dbReference>
<feature type="domain" description="OmpA-like" evidence="7">
    <location>
        <begin position="349"/>
        <end position="466"/>
    </location>
</feature>
<dbReference type="PANTHER" id="PTHR30329:SF21">
    <property type="entry name" value="LIPOPROTEIN YIAD-RELATED"/>
    <property type="match status" value="1"/>
</dbReference>
<evidence type="ECO:0000256" key="6">
    <source>
        <dbReference type="SAM" id="SignalP"/>
    </source>
</evidence>
<dbReference type="Pfam" id="PF00691">
    <property type="entry name" value="OmpA"/>
    <property type="match status" value="1"/>
</dbReference>
<evidence type="ECO:0000259" key="7">
    <source>
        <dbReference type="PROSITE" id="PS51123"/>
    </source>
</evidence>
<dbReference type="InterPro" id="IPR036737">
    <property type="entry name" value="OmpA-like_sf"/>
</dbReference>
<gene>
    <name evidence="8" type="ORF">SAMN05443572_109369</name>
</gene>
<comment type="caution">
    <text evidence="8">The sequence shown here is derived from an EMBL/GenBank/DDBJ whole genome shotgun (WGS) entry which is preliminary data.</text>
</comment>
<evidence type="ECO:0000256" key="5">
    <source>
        <dbReference type="SAM" id="MobiDB-lite"/>
    </source>
</evidence>
<dbReference type="InterPro" id="IPR006664">
    <property type="entry name" value="OMP_bac"/>
</dbReference>
<name>A0ABY1CRA9_MYXFU</name>
<evidence type="ECO:0000313" key="8">
    <source>
        <dbReference type="EMBL" id="SEU33774.1"/>
    </source>
</evidence>
<dbReference type="InterPro" id="IPR006665">
    <property type="entry name" value="OmpA-like"/>
</dbReference>
<dbReference type="SUPFAM" id="SSF103088">
    <property type="entry name" value="OmpA-like"/>
    <property type="match status" value="1"/>
</dbReference>
<keyword evidence="6" id="KW-0732">Signal</keyword>
<organism evidence="8 9">
    <name type="scientific">Myxococcus fulvus</name>
    <dbReference type="NCBI Taxonomy" id="33"/>
    <lineage>
        <taxon>Bacteria</taxon>
        <taxon>Pseudomonadati</taxon>
        <taxon>Myxococcota</taxon>
        <taxon>Myxococcia</taxon>
        <taxon>Myxococcales</taxon>
        <taxon>Cystobacterineae</taxon>
        <taxon>Myxococcaceae</taxon>
        <taxon>Myxococcus</taxon>
    </lineage>
</organism>
<accession>A0ABY1CRA9</accession>
<proteinExistence type="predicted"/>
<evidence type="ECO:0000256" key="1">
    <source>
        <dbReference type="ARBA" id="ARBA00004442"/>
    </source>
</evidence>
<evidence type="ECO:0000256" key="4">
    <source>
        <dbReference type="PROSITE-ProRule" id="PRU00473"/>
    </source>
</evidence>
<dbReference type="PROSITE" id="PS51123">
    <property type="entry name" value="OMPA_2"/>
    <property type="match status" value="1"/>
</dbReference>
<dbReference type="InterPro" id="IPR050330">
    <property type="entry name" value="Bact_OuterMem_StrucFunc"/>
</dbReference>
<keyword evidence="2 4" id="KW-0472">Membrane</keyword>
<dbReference type="PRINTS" id="PR01021">
    <property type="entry name" value="OMPADOMAIN"/>
</dbReference>
<keyword evidence="3" id="KW-0998">Cell outer membrane</keyword>
<sequence>MSGWCLTWQRMGTLALLLLAPGAFAQEPAALPAFLMERLEINPGPGPLATGGGTVLRAAELRVLILGHYQHEPMTLNAKGETMPILTSRTTGVLAVALGLSSRLQIDARIPVLTQREGDDLASQGLLGPTRHGVGSPRVGARVGLLRTEEDDAVDLASEVSVYLPFGTQGAFARGADTSILARVMVGGMLGSILAPSFELGVLVRRGVTIEVPTLEARELGSELRLGAGLMTTGAPLRAEVAINAALSWKQARGAVEVLGGARYAPREGVELFALGGLGFGSEPGIPLFRLVAGVAFNSLLGEDTRPDSDTSIVHESVPLPTPAPNRRVSDMQGSMIPNPGEASPVANVSRDKFVLDGRVYFRVGSSELPESSPDLERAVELMLTNPSVKLMTVDGHTDDSATETFNPRLGRARAEAVWRYLVERGVSPQKLRLRSYGPEHPAQSNGTVEGREKNRRVELLLMLPTNLEATP</sequence>
<dbReference type="Gene3D" id="3.30.1330.60">
    <property type="entry name" value="OmpA-like domain"/>
    <property type="match status" value="1"/>
</dbReference>
<dbReference type="PANTHER" id="PTHR30329">
    <property type="entry name" value="STATOR ELEMENT OF FLAGELLAR MOTOR COMPLEX"/>
    <property type="match status" value="1"/>
</dbReference>
<reference evidence="8 9" key="1">
    <citation type="submission" date="2016-10" db="EMBL/GenBank/DDBJ databases">
        <authorList>
            <person name="Varghese N."/>
            <person name="Submissions S."/>
        </authorList>
    </citation>
    <scope>NUCLEOTIDE SEQUENCE [LARGE SCALE GENOMIC DNA]</scope>
    <source>
        <strain evidence="8 9">DSM 16525</strain>
    </source>
</reference>
<feature type="signal peptide" evidence="6">
    <location>
        <begin position="1"/>
        <end position="25"/>
    </location>
</feature>
<dbReference type="Proteomes" id="UP000183760">
    <property type="component" value="Unassembled WGS sequence"/>
</dbReference>
<comment type="subcellular location">
    <subcellularLocation>
        <location evidence="1">Cell outer membrane</location>
    </subcellularLocation>
</comment>